<keyword evidence="5 11" id="KW-0227">DNA damage</keyword>
<dbReference type="SUPFAM" id="SSF56672">
    <property type="entry name" value="DNA/RNA polymerases"/>
    <property type="match status" value="1"/>
</dbReference>
<dbReference type="InterPro" id="IPR002298">
    <property type="entry name" value="DNA_polymerase_A"/>
</dbReference>
<dbReference type="SUPFAM" id="SSF47807">
    <property type="entry name" value="5' to 3' exonuclease, C-terminal subdomain"/>
    <property type="match status" value="1"/>
</dbReference>
<dbReference type="Pfam" id="PF00476">
    <property type="entry name" value="DNA_pol_A"/>
    <property type="match status" value="1"/>
</dbReference>
<dbReference type="EC" id="2.7.7.7" evidence="10 11"/>
<dbReference type="PATRIC" id="fig|1618983.3.peg.628"/>
<keyword evidence="7 11" id="KW-0238">DNA-binding</keyword>
<dbReference type="Gene3D" id="1.20.1060.10">
    <property type="entry name" value="Taq DNA Polymerase, Chain T, domain 4"/>
    <property type="match status" value="1"/>
</dbReference>
<dbReference type="CDD" id="cd09898">
    <property type="entry name" value="H3TH_53EXO"/>
    <property type="match status" value="1"/>
</dbReference>
<dbReference type="PRINTS" id="PR00868">
    <property type="entry name" value="DNAPOLI"/>
</dbReference>
<dbReference type="InterPro" id="IPR012337">
    <property type="entry name" value="RNaseH-like_sf"/>
</dbReference>
<dbReference type="PANTHER" id="PTHR10133">
    <property type="entry name" value="DNA POLYMERASE I"/>
    <property type="match status" value="1"/>
</dbReference>
<name>A0A0G0VDG5_9BACT</name>
<feature type="domain" description="DNA-directed DNA polymerase family A palm" evidence="13">
    <location>
        <begin position="614"/>
        <end position="820"/>
    </location>
</feature>
<evidence type="ECO:0000259" key="13">
    <source>
        <dbReference type="SMART" id="SM00482"/>
    </source>
</evidence>
<keyword evidence="2 11" id="KW-0808">Transferase</keyword>
<evidence type="ECO:0000259" key="12">
    <source>
        <dbReference type="SMART" id="SM00475"/>
    </source>
</evidence>
<gene>
    <name evidence="11" type="primary">polA</name>
    <name evidence="14" type="ORF">UU50_C0013G0012</name>
</gene>
<dbReference type="Gene3D" id="3.40.50.1010">
    <property type="entry name" value="5'-nuclease"/>
    <property type="match status" value="1"/>
</dbReference>
<comment type="similarity">
    <text evidence="1 11">Belongs to the DNA polymerase type-A family.</text>
</comment>
<evidence type="ECO:0000256" key="8">
    <source>
        <dbReference type="ARBA" id="ARBA00023204"/>
    </source>
</evidence>
<evidence type="ECO:0000256" key="5">
    <source>
        <dbReference type="ARBA" id="ARBA00022763"/>
    </source>
</evidence>
<comment type="function">
    <text evidence="11">In addition to polymerase activity, this DNA polymerase exhibits 5'-3' exonuclease activity.</text>
</comment>
<comment type="caution">
    <text evidence="14">The sequence shown here is derived from an EMBL/GenBank/DDBJ whole genome shotgun (WGS) entry which is preliminary data.</text>
</comment>
<dbReference type="InterPro" id="IPR002421">
    <property type="entry name" value="5-3_exonuclease"/>
</dbReference>
<keyword evidence="11" id="KW-0540">Nuclease</keyword>
<evidence type="ECO:0000256" key="10">
    <source>
        <dbReference type="NCBIfam" id="TIGR00593"/>
    </source>
</evidence>
<keyword evidence="3 11" id="KW-0548">Nucleotidyltransferase</keyword>
<evidence type="ECO:0000256" key="1">
    <source>
        <dbReference type="ARBA" id="ARBA00007705"/>
    </source>
</evidence>
<feature type="domain" description="5'-3' exonuclease" evidence="12">
    <location>
        <begin position="7"/>
        <end position="268"/>
    </location>
</feature>
<dbReference type="InterPro" id="IPR029060">
    <property type="entry name" value="PIN-like_dom_sf"/>
</dbReference>
<keyword evidence="11" id="KW-0269">Exonuclease</keyword>
<keyword evidence="6 11" id="KW-0239">DNA-directed DNA polymerase</keyword>
<dbReference type="CDD" id="cd09859">
    <property type="entry name" value="PIN_53EXO"/>
    <property type="match status" value="1"/>
</dbReference>
<dbReference type="SUPFAM" id="SSF88723">
    <property type="entry name" value="PIN domain-like"/>
    <property type="match status" value="1"/>
</dbReference>
<dbReference type="GO" id="GO:0008409">
    <property type="term" value="F:5'-3' exonuclease activity"/>
    <property type="evidence" value="ECO:0007669"/>
    <property type="project" value="UniProtKB-UniRule"/>
</dbReference>
<dbReference type="InterPro" id="IPR043502">
    <property type="entry name" value="DNA/RNA_pol_sf"/>
</dbReference>
<evidence type="ECO:0000256" key="11">
    <source>
        <dbReference type="RuleBase" id="RU004460"/>
    </source>
</evidence>
<keyword evidence="8 11" id="KW-0234">DNA repair</keyword>
<evidence type="ECO:0000313" key="14">
    <source>
        <dbReference type="EMBL" id="KKR98933.1"/>
    </source>
</evidence>
<keyword evidence="11" id="KW-0378">Hydrolase</keyword>
<dbReference type="SUPFAM" id="SSF53098">
    <property type="entry name" value="Ribonuclease H-like"/>
    <property type="match status" value="1"/>
</dbReference>
<dbReference type="InterPro" id="IPR036279">
    <property type="entry name" value="5-3_exonuclease_C_sf"/>
</dbReference>
<dbReference type="GO" id="GO:0003887">
    <property type="term" value="F:DNA-directed DNA polymerase activity"/>
    <property type="evidence" value="ECO:0007669"/>
    <property type="project" value="UniProtKB-UniRule"/>
</dbReference>
<dbReference type="SMART" id="SM00279">
    <property type="entry name" value="HhH2"/>
    <property type="match status" value="1"/>
</dbReference>
<evidence type="ECO:0000256" key="3">
    <source>
        <dbReference type="ARBA" id="ARBA00022695"/>
    </source>
</evidence>
<dbReference type="CDD" id="cd08637">
    <property type="entry name" value="DNA_pol_A_pol_I_C"/>
    <property type="match status" value="1"/>
</dbReference>
<evidence type="ECO:0000313" key="15">
    <source>
        <dbReference type="Proteomes" id="UP000033930"/>
    </source>
</evidence>
<dbReference type="InterPro" id="IPR008918">
    <property type="entry name" value="HhH2"/>
</dbReference>
<dbReference type="FunFam" id="1.20.1060.10:FF:000001">
    <property type="entry name" value="DNA polymerase I"/>
    <property type="match status" value="1"/>
</dbReference>
<dbReference type="EMBL" id="LCAW01000013">
    <property type="protein sequence ID" value="KKR98933.1"/>
    <property type="molecule type" value="Genomic_DNA"/>
</dbReference>
<reference evidence="14 15" key="1">
    <citation type="journal article" date="2015" name="Nature">
        <title>rRNA introns, odd ribosomes, and small enigmatic genomes across a large radiation of phyla.</title>
        <authorList>
            <person name="Brown C.T."/>
            <person name="Hug L.A."/>
            <person name="Thomas B.C."/>
            <person name="Sharon I."/>
            <person name="Castelle C.J."/>
            <person name="Singh A."/>
            <person name="Wilkins M.J."/>
            <person name="Williams K.H."/>
            <person name="Banfield J.F."/>
        </authorList>
    </citation>
    <scope>NUCLEOTIDE SEQUENCE [LARGE SCALE GENOMIC DNA]</scope>
</reference>
<dbReference type="SMART" id="SM00482">
    <property type="entry name" value="POLAc"/>
    <property type="match status" value="1"/>
</dbReference>
<evidence type="ECO:0000256" key="9">
    <source>
        <dbReference type="ARBA" id="ARBA00049244"/>
    </source>
</evidence>
<keyword evidence="4 11" id="KW-0235">DNA replication</keyword>
<dbReference type="Proteomes" id="UP000033930">
    <property type="component" value="Unassembled WGS sequence"/>
</dbReference>
<dbReference type="FunFam" id="1.10.150.20:FF:000002">
    <property type="entry name" value="DNA polymerase I"/>
    <property type="match status" value="1"/>
</dbReference>
<dbReference type="Pfam" id="PF02739">
    <property type="entry name" value="5_3_exonuc_N"/>
    <property type="match status" value="1"/>
</dbReference>
<dbReference type="InterPro" id="IPR036397">
    <property type="entry name" value="RNaseH_sf"/>
</dbReference>
<dbReference type="Gene3D" id="3.30.70.370">
    <property type="match status" value="1"/>
</dbReference>
<evidence type="ECO:0000256" key="2">
    <source>
        <dbReference type="ARBA" id="ARBA00022679"/>
    </source>
</evidence>
<dbReference type="GO" id="GO:0006302">
    <property type="term" value="P:double-strand break repair"/>
    <property type="evidence" value="ECO:0007669"/>
    <property type="project" value="TreeGrafter"/>
</dbReference>
<dbReference type="NCBIfam" id="NF004397">
    <property type="entry name" value="PRK05755.1"/>
    <property type="match status" value="1"/>
</dbReference>
<organism evidence="14 15">
    <name type="scientific">Candidatus Uhrbacteria bacterium GW2011_GWC1_41_20</name>
    <dbReference type="NCBI Taxonomy" id="1618983"/>
    <lineage>
        <taxon>Bacteria</taxon>
        <taxon>Candidatus Uhriibacteriota</taxon>
    </lineage>
</organism>
<protein>
    <recommendedName>
        <fullName evidence="10 11">DNA polymerase I</fullName>
        <ecNumber evidence="10 11">2.7.7.7</ecNumber>
    </recommendedName>
</protein>
<dbReference type="NCBIfam" id="TIGR00593">
    <property type="entry name" value="pola"/>
    <property type="match status" value="1"/>
</dbReference>
<dbReference type="InterPro" id="IPR018320">
    <property type="entry name" value="DNA_polymerase_1"/>
</dbReference>
<comment type="catalytic activity">
    <reaction evidence="9 11">
        <text>DNA(n) + a 2'-deoxyribonucleoside 5'-triphosphate = DNA(n+1) + diphosphate</text>
        <dbReference type="Rhea" id="RHEA:22508"/>
        <dbReference type="Rhea" id="RHEA-COMP:17339"/>
        <dbReference type="Rhea" id="RHEA-COMP:17340"/>
        <dbReference type="ChEBI" id="CHEBI:33019"/>
        <dbReference type="ChEBI" id="CHEBI:61560"/>
        <dbReference type="ChEBI" id="CHEBI:173112"/>
        <dbReference type="EC" id="2.7.7.7"/>
    </reaction>
</comment>
<dbReference type="InterPro" id="IPR020045">
    <property type="entry name" value="DNA_polI_H3TH"/>
</dbReference>
<evidence type="ECO:0000256" key="4">
    <source>
        <dbReference type="ARBA" id="ARBA00022705"/>
    </source>
</evidence>
<dbReference type="Gene3D" id="3.30.420.10">
    <property type="entry name" value="Ribonuclease H-like superfamily/Ribonuclease H"/>
    <property type="match status" value="1"/>
</dbReference>
<dbReference type="Gene3D" id="1.10.150.20">
    <property type="entry name" value="5' to 3' exonuclease, C-terminal subdomain"/>
    <property type="match status" value="2"/>
</dbReference>
<dbReference type="PROSITE" id="PS00447">
    <property type="entry name" value="DNA_POLYMERASE_A"/>
    <property type="match status" value="1"/>
</dbReference>
<dbReference type="InterPro" id="IPR001098">
    <property type="entry name" value="DNA-dir_DNA_pol_A_palm_dom"/>
</dbReference>
<dbReference type="GO" id="GO:0003677">
    <property type="term" value="F:DNA binding"/>
    <property type="evidence" value="ECO:0007669"/>
    <property type="project" value="UniProtKB-UniRule"/>
</dbReference>
<dbReference type="Pfam" id="PF01367">
    <property type="entry name" value="5_3_exonuc"/>
    <property type="match status" value="1"/>
</dbReference>
<dbReference type="InterPro" id="IPR020046">
    <property type="entry name" value="5-3_exonucl_a-hlix_arch_N"/>
</dbReference>
<dbReference type="GO" id="GO:0006261">
    <property type="term" value="P:DNA-templated DNA replication"/>
    <property type="evidence" value="ECO:0007669"/>
    <property type="project" value="UniProtKB-UniRule"/>
</dbReference>
<proteinExistence type="inferred from homology"/>
<dbReference type="SMART" id="SM00475">
    <property type="entry name" value="53EXOc"/>
    <property type="match status" value="1"/>
</dbReference>
<sequence>MGMKSQKRFLILDGNALLHRAWHAIPPLTAVDGTVVNAVYGFGNIIEKMREQFKPDYMAVAWDLKGPTFRHEAYIAYKAQREKKADELYAQIPMIQELLACYGVPSLSAKGYEADDIIATLAERYAKEGTDVIAMSGDMDLLQLVNDKIHVITFIKGISETKEYDPKAVKERYGLVPEQLVDLKALMGDPSDNIPGIAGIGKKTAVELLQAHESINGIWRALKDGQLEAKFARKLEGRQKELKDLQVLVRLVRTVKLPGFKLSDAKVSEPNVEKLIPLFEHYGFRHLLTKYSGEKQDFEQELSKDTKIKLVAVDVLDTDMLFVQAVRSLETLFGQGELEIAISDGKKIAIAKSKDDIKQAKSLIKKAKFVVGHDLKQVMHLFDEAITAPIFDTMIAAYLHASHERYFDLSSCAKRYVDIGLSETSKAKDQVEAIIKLYKKLAKLLEKDKVSKLAKEIEMPLVRILYLMEHEGIEVDKKHLDNLSILFGVELGKLEKKIYKLAGQEFNIQSPSQLADILFETLHLPTKKIKKTKTGFSTAASELEKLWETHEIIPLISQYREFAKLKSTYVDSLPRLIAKDGRVHTSFNQTVTATGRLSSSDPNLQNIPVRTELGRAIRDAFVAKHGYTLAACDYSQFELRLASVMSKDKNFVKAFQDGADIHRRTAAEILEKNEDKVTKEERRAAKAINFGILYGMGTHNLARSSGLSKEAAQVFLDRYFELHPGITNYIEETKASAHKHGYVETLFGRRRYLHDINSGIQQLRASAERMAVNMPIQGTQADLVKIAMIKVQEWMEKNDFDIKMLLQVHDELVFEIKNQDLDRVLPNIREIMEGVWKSEIPLLVDVEVGNNWGEGLKQLEK</sequence>
<dbReference type="AlphaFoldDB" id="A0A0G0VDG5"/>
<evidence type="ECO:0000256" key="7">
    <source>
        <dbReference type="ARBA" id="ARBA00023125"/>
    </source>
</evidence>
<evidence type="ECO:0000256" key="6">
    <source>
        <dbReference type="ARBA" id="ARBA00022932"/>
    </source>
</evidence>
<accession>A0A0G0VDG5</accession>
<dbReference type="PANTHER" id="PTHR10133:SF27">
    <property type="entry name" value="DNA POLYMERASE NU"/>
    <property type="match status" value="1"/>
</dbReference>
<dbReference type="InterPro" id="IPR019760">
    <property type="entry name" value="DNA-dir_DNA_pol_A_CS"/>
</dbReference>